<feature type="compositionally biased region" description="Polar residues" evidence="1">
    <location>
        <begin position="254"/>
        <end position="266"/>
    </location>
</feature>
<feature type="region of interest" description="Disordered" evidence="1">
    <location>
        <begin position="85"/>
        <end position="266"/>
    </location>
</feature>
<name>A0ABP3E8U5_9ACTN</name>
<keyword evidence="2" id="KW-1133">Transmembrane helix</keyword>
<gene>
    <name evidence="3" type="ORF">GCM10009539_46520</name>
</gene>
<keyword evidence="2" id="KW-0472">Membrane</keyword>
<comment type="caution">
    <text evidence="3">The sequence shown here is derived from an EMBL/GenBank/DDBJ whole genome shotgun (WGS) entry which is preliminary data.</text>
</comment>
<accession>A0ABP3E8U5</accession>
<keyword evidence="2" id="KW-0812">Transmembrane</keyword>
<dbReference type="PRINTS" id="PR01217">
    <property type="entry name" value="PRICHEXTENSN"/>
</dbReference>
<evidence type="ECO:0000256" key="1">
    <source>
        <dbReference type="SAM" id="MobiDB-lite"/>
    </source>
</evidence>
<proteinExistence type="predicted"/>
<sequence length="266" mass="26579">MESGLNSDTEQVEVLPEDIVAAPVFVDTTGKRHRRFRTVGFLAGGVGIAYAAMLGLSFAGGPIAPNALLPIPGVPTAAPLAVADKEPKGDDMSAVSSDEEISRGDDGNRGRRDDRIDSTSTTTPRVTPSGTAKVPVNPTPTKPGPTPTKPSPTPTKPSPTPTKPSPTPTKPSPTPTKPADPPPTTKPADPPPTTKPADPPPTTKPADPPTSKPADPAPGTGAGGGGGSTAPKPPADPPADPPASNDPAPVTKAPTASANPSSTTES</sequence>
<feature type="compositionally biased region" description="Low complexity" evidence="1">
    <location>
        <begin position="118"/>
        <end position="131"/>
    </location>
</feature>
<dbReference type="EMBL" id="BAAAGX010000017">
    <property type="protein sequence ID" value="GAA0255988.1"/>
    <property type="molecule type" value="Genomic_DNA"/>
</dbReference>
<evidence type="ECO:0000256" key="2">
    <source>
        <dbReference type="SAM" id="Phobius"/>
    </source>
</evidence>
<evidence type="ECO:0000313" key="3">
    <source>
        <dbReference type="EMBL" id="GAA0255988.1"/>
    </source>
</evidence>
<dbReference type="Proteomes" id="UP001500967">
    <property type="component" value="Unassembled WGS sequence"/>
</dbReference>
<reference evidence="4" key="1">
    <citation type="journal article" date="2019" name="Int. J. Syst. Evol. Microbiol.">
        <title>The Global Catalogue of Microorganisms (GCM) 10K type strain sequencing project: providing services to taxonomists for standard genome sequencing and annotation.</title>
        <authorList>
            <consortium name="The Broad Institute Genomics Platform"/>
            <consortium name="The Broad Institute Genome Sequencing Center for Infectious Disease"/>
            <person name="Wu L."/>
            <person name="Ma J."/>
        </authorList>
    </citation>
    <scope>NUCLEOTIDE SEQUENCE [LARGE SCALE GENOMIC DNA]</scope>
    <source>
        <strain evidence="4">JCM 10425</strain>
    </source>
</reference>
<feature type="compositionally biased region" description="Pro residues" evidence="1">
    <location>
        <begin position="231"/>
        <end position="241"/>
    </location>
</feature>
<keyword evidence="4" id="KW-1185">Reference proteome</keyword>
<dbReference type="RefSeq" id="WP_344650993.1">
    <property type="nucleotide sequence ID" value="NZ_BAAAGX010000017.1"/>
</dbReference>
<feature type="transmembrane region" description="Helical" evidence="2">
    <location>
        <begin position="39"/>
        <end position="60"/>
    </location>
</feature>
<feature type="compositionally biased region" description="Basic and acidic residues" evidence="1">
    <location>
        <begin position="100"/>
        <end position="117"/>
    </location>
</feature>
<protein>
    <submittedName>
        <fullName evidence="3">Uncharacterized protein</fullName>
    </submittedName>
</protein>
<organism evidence="3 4">
    <name type="scientific">Cryptosporangium japonicum</name>
    <dbReference type="NCBI Taxonomy" id="80872"/>
    <lineage>
        <taxon>Bacteria</taxon>
        <taxon>Bacillati</taxon>
        <taxon>Actinomycetota</taxon>
        <taxon>Actinomycetes</taxon>
        <taxon>Cryptosporangiales</taxon>
        <taxon>Cryptosporangiaceae</taxon>
        <taxon>Cryptosporangium</taxon>
    </lineage>
</organism>
<feature type="compositionally biased region" description="Pro residues" evidence="1">
    <location>
        <begin position="137"/>
        <end position="211"/>
    </location>
</feature>
<evidence type="ECO:0000313" key="4">
    <source>
        <dbReference type="Proteomes" id="UP001500967"/>
    </source>
</evidence>